<dbReference type="InterPro" id="IPR040676">
    <property type="entry name" value="DUF5641"/>
</dbReference>
<dbReference type="Pfam" id="PF18701">
    <property type="entry name" value="DUF5641"/>
    <property type="match status" value="1"/>
</dbReference>
<accession>A0A834MW68</accession>
<sequence>MENGFNHRQKVPALRRETRQKYHERILNLFFLETKKNKKKKKTEQFPGTTWKSLASEMSFRIHRQLIANAIVKVLKARNIYYILTILCNRWESQSMLLKQNNLPPLYWALGRIKKIHPGTNDVGVS</sequence>
<proteinExistence type="predicted"/>
<dbReference type="AlphaFoldDB" id="A0A834MW68"/>
<organism evidence="2 3">
    <name type="scientific">Vespula pensylvanica</name>
    <name type="common">Western yellow jacket</name>
    <name type="synonym">Wasp</name>
    <dbReference type="NCBI Taxonomy" id="30213"/>
    <lineage>
        <taxon>Eukaryota</taxon>
        <taxon>Metazoa</taxon>
        <taxon>Ecdysozoa</taxon>
        <taxon>Arthropoda</taxon>
        <taxon>Hexapoda</taxon>
        <taxon>Insecta</taxon>
        <taxon>Pterygota</taxon>
        <taxon>Neoptera</taxon>
        <taxon>Endopterygota</taxon>
        <taxon>Hymenoptera</taxon>
        <taxon>Apocrita</taxon>
        <taxon>Aculeata</taxon>
        <taxon>Vespoidea</taxon>
        <taxon>Vespidae</taxon>
        <taxon>Vespinae</taxon>
        <taxon>Vespula</taxon>
    </lineage>
</organism>
<comment type="caution">
    <text evidence="2">The sequence shown here is derived from an EMBL/GenBank/DDBJ whole genome shotgun (WGS) entry which is preliminary data.</text>
</comment>
<dbReference type="EMBL" id="JACSDY010000025">
    <property type="protein sequence ID" value="KAF7387540.1"/>
    <property type="molecule type" value="Genomic_DNA"/>
</dbReference>
<protein>
    <recommendedName>
        <fullName evidence="1">DUF5641 domain-containing protein</fullName>
    </recommendedName>
</protein>
<feature type="domain" description="DUF5641" evidence="1">
    <location>
        <begin position="94"/>
        <end position="123"/>
    </location>
</feature>
<dbReference type="Proteomes" id="UP000600918">
    <property type="component" value="Unassembled WGS sequence"/>
</dbReference>
<evidence type="ECO:0000313" key="2">
    <source>
        <dbReference type="EMBL" id="KAF7387540.1"/>
    </source>
</evidence>
<evidence type="ECO:0000259" key="1">
    <source>
        <dbReference type="Pfam" id="PF18701"/>
    </source>
</evidence>
<reference evidence="2" key="1">
    <citation type="journal article" date="2020" name="G3 (Bethesda)">
        <title>High-Quality Assemblies for Three Invasive Social Wasps from the &lt;i&gt;Vespula&lt;/i&gt; Genus.</title>
        <authorList>
            <person name="Harrop T.W.R."/>
            <person name="Guhlin J."/>
            <person name="McLaughlin G.M."/>
            <person name="Permina E."/>
            <person name="Stockwell P."/>
            <person name="Gilligan J."/>
            <person name="Le Lec M.F."/>
            <person name="Gruber M.A.M."/>
            <person name="Quinn O."/>
            <person name="Lovegrove M."/>
            <person name="Duncan E.J."/>
            <person name="Remnant E.J."/>
            <person name="Van Eeckhoven J."/>
            <person name="Graham B."/>
            <person name="Knapp R.A."/>
            <person name="Langford K.W."/>
            <person name="Kronenberg Z."/>
            <person name="Press M.O."/>
            <person name="Eacker S.M."/>
            <person name="Wilson-Rankin E.E."/>
            <person name="Purcell J."/>
            <person name="Lester P.J."/>
            <person name="Dearden P.K."/>
        </authorList>
    </citation>
    <scope>NUCLEOTIDE SEQUENCE</scope>
    <source>
        <strain evidence="2">Volc-1</strain>
    </source>
</reference>
<gene>
    <name evidence="2" type="ORF">H0235_018262</name>
</gene>
<name>A0A834MW68_VESPE</name>
<evidence type="ECO:0000313" key="3">
    <source>
        <dbReference type="Proteomes" id="UP000600918"/>
    </source>
</evidence>
<keyword evidence="3" id="KW-1185">Reference proteome</keyword>